<dbReference type="EMBL" id="KU508800">
    <property type="protein sequence ID" value="AMN10082.1"/>
    <property type="molecule type" value="Genomic_DNA"/>
</dbReference>
<name>A0A140GL64_9VIRU</name>
<accession>A0A140GL64</accession>
<dbReference type="KEGG" id="vg:40526778"/>
<keyword evidence="3" id="KW-1185">Reference proteome</keyword>
<proteinExistence type="predicted"/>
<dbReference type="RefSeq" id="YP_009666505.1">
    <property type="nucleotide sequence ID" value="NC_043523.1"/>
</dbReference>
<evidence type="ECO:0000313" key="2">
    <source>
        <dbReference type="EMBL" id="AMN10082.1"/>
    </source>
</evidence>
<protein>
    <submittedName>
        <fullName evidence="2">Uncharacterized protein</fullName>
    </submittedName>
</protein>
<reference evidence="2 3" key="1">
    <citation type="submission" date="2016-01" db="EMBL/GenBank/DDBJ databases">
        <title>Complete genome sequence of Angelica bushy stunt virus, a tentative new member of the genus Caulimovirus.</title>
        <authorList>
            <person name="Lim S."/>
            <person name="Zhao F."/>
            <person name="Igori D."/>
            <person name="Yoo R.H."/>
            <person name="Moon J.S."/>
        </authorList>
    </citation>
    <scope>NUCLEOTIDE SEQUENCE [LARGE SCALE GENOMIC DNA]</scope>
    <source>
        <strain evidence="2">AD</strain>
    </source>
</reference>
<sequence length="137" mass="16054">MILEIEENPNLWIVDLDPAGIIPMDTNNALQFLVRAITEALEDTNNLSRLLELNIDISLISRRNGLLASQYISRLFHDRLLRRIRQLQERANALENLENLHQDFQNQAPIFRTEDDQEEELFDPHRCHAFCFCKGKI</sequence>
<evidence type="ECO:0000256" key="1">
    <source>
        <dbReference type="SAM" id="Coils"/>
    </source>
</evidence>
<dbReference type="Proteomes" id="UP000297006">
    <property type="component" value="Segment"/>
</dbReference>
<keyword evidence="1" id="KW-0175">Coiled coil</keyword>
<feature type="coiled-coil region" evidence="1">
    <location>
        <begin position="77"/>
        <end position="107"/>
    </location>
</feature>
<evidence type="ECO:0000313" key="3">
    <source>
        <dbReference type="Proteomes" id="UP000297006"/>
    </source>
</evidence>
<organism evidence="2 3">
    <name type="scientific">Angelica bushy stunt virus</name>
    <dbReference type="NCBI Taxonomy" id="1808970"/>
    <lineage>
        <taxon>Viruses</taxon>
        <taxon>Riboviria</taxon>
        <taxon>Pararnavirae</taxon>
        <taxon>Artverviricota</taxon>
        <taxon>Revtraviricetes</taxon>
        <taxon>Ortervirales</taxon>
        <taxon>Caulimoviridae</taxon>
        <taxon>Caulimovirus</taxon>
        <taxon>Caulimovirus minutangelicae</taxon>
    </lineage>
</organism>
<dbReference type="GeneID" id="40526778"/>